<evidence type="ECO:0000313" key="1">
    <source>
        <dbReference type="EMBL" id="QDT33172.1"/>
    </source>
</evidence>
<proteinExistence type="predicted"/>
<evidence type="ECO:0000313" key="2">
    <source>
        <dbReference type="Proteomes" id="UP000315724"/>
    </source>
</evidence>
<organism evidence="1 2">
    <name type="scientific">Thalassoglobus polymorphus</name>
    <dbReference type="NCBI Taxonomy" id="2527994"/>
    <lineage>
        <taxon>Bacteria</taxon>
        <taxon>Pseudomonadati</taxon>
        <taxon>Planctomycetota</taxon>
        <taxon>Planctomycetia</taxon>
        <taxon>Planctomycetales</taxon>
        <taxon>Planctomycetaceae</taxon>
        <taxon>Thalassoglobus</taxon>
    </lineage>
</organism>
<dbReference type="RefSeq" id="WP_145199058.1">
    <property type="nucleotide sequence ID" value="NZ_CP036267.1"/>
</dbReference>
<dbReference type="KEGG" id="tpol:Mal48_24250"/>
<dbReference type="AlphaFoldDB" id="A0A517QNG5"/>
<keyword evidence="2" id="KW-1185">Reference proteome</keyword>
<gene>
    <name evidence="1" type="ORF">Mal48_24250</name>
</gene>
<sequence>MPLKEATLQRQLEVAQKERAAIESQFEGLEPKKQPMWRKANATVENIELRLSKAKSRSANTSEDDS</sequence>
<name>A0A517QNG5_9PLAN</name>
<protein>
    <submittedName>
        <fullName evidence="1">Uncharacterized protein</fullName>
    </submittedName>
</protein>
<dbReference type="OrthoDB" id="9971552at2"/>
<dbReference type="EMBL" id="CP036267">
    <property type="protein sequence ID" value="QDT33172.1"/>
    <property type="molecule type" value="Genomic_DNA"/>
</dbReference>
<reference evidence="1 2" key="1">
    <citation type="submission" date="2019-02" db="EMBL/GenBank/DDBJ databases">
        <title>Deep-cultivation of Planctomycetes and their phenomic and genomic characterization uncovers novel biology.</title>
        <authorList>
            <person name="Wiegand S."/>
            <person name="Jogler M."/>
            <person name="Boedeker C."/>
            <person name="Pinto D."/>
            <person name="Vollmers J."/>
            <person name="Rivas-Marin E."/>
            <person name="Kohn T."/>
            <person name="Peeters S.H."/>
            <person name="Heuer A."/>
            <person name="Rast P."/>
            <person name="Oberbeckmann S."/>
            <person name="Bunk B."/>
            <person name="Jeske O."/>
            <person name="Meyerdierks A."/>
            <person name="Storesund J.E."/>
            <person name="Kallscheuer N."/>
            <person name="Luecker S."/>
            <person name="Lage O.M."/>
            <person name="Pohl T."/>
            <person name="Merkel B.J."/>
            <person name="Hornburger P."/>
            <person name="Mueller R.-W."/>
            <person name="Bruemmer F."/>
            <person name="Labrenz M."/>
            <person name="Spormann A.M."/>
            <person name="Op den Camp H."/>
            <person name="Overmann J."/>
            <person name="Amann R."/>
            <person name="Jetten M.S.M."/>
            <person name="Mascher T."/>
            <person name="Medema M.H."/>
            <person name="Devos D.P."/>
            <person name="Kaster A.-K."/>
            <person name="Ovreas L."/>
            <person name="Rohde M."/>
            <person name="Galperin M.Y."/>
            <person name="Jogler C."/>
        </authorList>
    </citation>
    <scope>NUCLEOTIDE SEQUENCE [LARGE SCALE GENOMIC DNA]</scope>
    <source>
        <strain evidence="1 2">Mal48</strain>
    </source>
</reference>
<accession>A0A517QNG5</accession>
<dbReference type="Proteomes" id="UP000315724">
    <property type="component" value="Chromosome"/>
</dbReference>